<dbReference type="Pfam" id="PF03460">
    <property type="entry name" value="NIR_SIR_ferr"/>
    <property type="match status" value="2"/>
</dbReference>
<evidence type="ECO:0000313" key="9">
    <source>
        <dbReference type="EMBL" id="NYY89208.1"/>
    </source>
</evidence>
<dbReference type="InterPro" id="IPR036136">
    <property type="entry name" value="Nit/Sulf_reduc_fer-like_dom_sf"/>
</dbReference>
<reference evidence="10 11" key="1">
    <citation type="journal article" date="2017" name="Syst. Appl. Microbiol.">
        <title>Soybeans inoculated with root zone soils of Canadian native legumes harbour diverse and novel Bradyrhizobium spp. that possess agricultural potential.</title>
        <authorList>
            <person name="Bromfield E.S.P."/>
            <person name="Cloutier S."/>
            <person name="Tambong J.T."/>
            <person name="Tran Thi T.V."/>
        </authorList>
    </citation>
    <scope>NUCLEOTIDE SEQUENCE [LARGE SCALE GENOMIC DNA]</scope>
    <source>
        <strain evidence="10 11">323S2</strain>
    </source>
</reference>
<evidence type="ECO:0000259" key="7">
    <source>
        <dbReference type="Pfam" id="PF01077"/>
    </source>
</evidence>
<dbReference type="Pfam" id="PF01077">
    <property type="entry name" value="NIR_SIR"/>
    <property type="match status" value="2"/>
</dbReference>
<evidence type="ECO:0000313" key="11">
    <source>
        <dbReference type="Proteomes" id="UP000564836"/>
    </source>
</evidence>
<feature type="domain" description="Nitrite/sulphite reductase 4Fe-4S" evidence="7">
    <location>
        <begin position="119"/>
        <end position="273"/>
    </location>
</feature>
<dbReference type="EMBL" id="CP088280">
    <property type="protein sequence ID" value="UGX94699.1"/>
    <property type="molecule type" value="Genomic_DNA"/>
</dbReference>
<keyword evidence="6" id="KW-0411">Iron-sulfur</keyword>
<dbReference type="GO" id="GO:0020037">
    <property type="term" value="F:heme binding"/>
    <property type="evidence" value="ECO:0007669"/>
    <property type="project" value="InterPro"/>
</dbReference>
<feature type="domain" description="Nitrite/Sulfite reductase ferredoxin-like" evidence="8">
    <location>
        <begin position="344"/>
        <end position="397"/>
    </location>
</feature>
<dbReference type="EMBL" id="JACBFH010000001">
    <property type="protein sequence ID" value="NYY89208.1"/>
    <property type="molecule type" value="Genomic_DNA"/>
</dbReference>
<dbReference type="Gene3D" id="3.90.480.10">
    <property type="entry name" value="Sulfite Reductase Hemoprotein,Domain 2"/>
    <property type="match status" value="1"/>
</dbReference>
<dbReference type="RefSeq" id="WP_166345171.1">
    <property type="nucleotide sequence ID" value="NZ_CP088280.1"/>
</dbReference>
<dbReference type="InterPro" id="IPR045854">
    <property type="entry name" value="NO2/SO3_Rdtase_4Fe4S_sf"/>
</dbReference>
<feature type="domain" description="Nitrite/Sulfite reductase ferredoxin-like" evidence="8">
    <location>
        <begin position="52"/>
        <end position="111"/>
    </location>
</feature>
<keyword evidence="5" id="KW-0408">Iron</keyword>
<accession>A0A7Z0TKI1</accession>
<reference evidence="9" key="2">
    <citation type="submission" date="2020-06" db="EMBL/GenBank/DDBJ databases">
        <title>Whole Genome Sequence of Bradyrhizobium sp. Strain 323S2.</title>
        <authorList>
            <person name="Bromfield E.S.P."/>
        </authorList>
    </citation>
    <scope>NUCLEOTIDE SEQUENCE [LARGE SCALE GENOMIC DNA]</scope>
    <source>
        <strain evidence="9">323S2</strain>
    </source>
</reference>
<gene>
    <name evidence="10" type="ORF">G6321_00005660</name>
    <name evidence="9" type="ORF">G6321_12485</name>
</gene>
<dbReference type="InterPro" id="IPR005117">
    <property type="entry name" value="NiRdtase/SiRdtase_haem-b_fer"/>
</dbReference>
<evidence type="ECO:0000259" key="8">
    <source>
        <dbReference type="Pfam" id="PF03460"/>
    </source>
</evidence>
<dbReference type="Proteomes" id="UP000564836">
    <property type="component" value="Chromosome"/>
</dbReference>
<evidence type="ECO:0000256" key="2">
    <source>
        <dbReference type="ARBA" id="ARBA00022617"/>
    </source>
</evidence>
<dbReference type="InterPro" id="IPR006067">
    <property type="entry name" value="NO2/SO3_Rdtase_4Fe4S_dom"/>
</dbReference>
<evidence type="ECO:0000256" key="3">
    <source>
        <dbReference type="ARBA" id="ARBA00022723"/>
    </source>
</evidence>
<dbReference type="GO" id="GO:0016491">
    <property type="term" value="F:oxidoreductase activity"/>
    <property type="evidence" value="ECO:0007669"/>
    <property type="project" value="UniProtKB-KW"/>
</dbReference>
<dbReference type="SUPFAM" id="SSF56014">
    <property type="entry name" value="Nitrite and sulphite reductase 4Fe-4S domain-like"/>
    <property type="match status" value="2"/>
</dbReference>
<dbReference type="PANTHER" id="PTHR32439">
    <property type="entry name" value="FERREDOXIN--NITRITE REDUCTASE, CHLOROPLASTIC"/>
    <property type="match status" value="1"/>
</dbReference>
<keyword evidence="2" id="KW-0349">Heme</keyword>
<organism evidence="9">
    <name type="scientific">Bradyrhizobium barranii subsp. barranii</name>
    <dbReference type="NCBI Taxonomy" id="2823807"/>
    <lineage>
        <taxon>Bacteria</taxon>
        <taxon>Pseudomonadati</taxon>
        <taxon>Pseudomonadota</taxon>
        <taxon>Alphaproteobacteria</taxon>
        <taxon>Hyphomicrobiales</taxon>
        <taxon>Nitrobacteraceae</taxon>
        <taxon>Bradyrhizobium</taxon>
        <taxon>Bradyrhizobium barranii</taxon>
    </lineage>
</organism>
<protein>
    <submittedName>
        <fullName evidence="9">Nitrite/sulfite reductase</fullName>
    </submittedName>
</protein>
<name>A0A7Z0TKI1_9BRAD</name>
<evidence type="ECO:0000256" key="4">
    <source>
        <dbReference type="ARBA" id="ARBA00023002"/>
    </source>
</evidence>
<keyword evidence="3" id="KW-0479">Metal-binding</keyword>
<dbReference type="PANTHER" id="PTHR32439:SF9">
    <property type="entry name" value="BLR3264 PROTEIN"/>
    <property type="match status" value="1"/>
</dbReference>
<dbReference type="GO" id="GO:0051539">
    <property type="term" value="F:4 iron, 4 sulfur cluster binding"/>
    <property type="evidence" value="ECO:0007669"/>
    <property type="project" value="UniProtKB-KW"/>
</dbReference>
<evidence type="ECO:0000256" key="5">
    <source>
        <dbReference type="ARBA" id="ARBA00023004"/>
    </source>
</evidence>
<feature type="domain" description="Nitrite/sulphite reductase 4Fe-4S" evidence="7">
    <location>
        <begin position="408"/>
        <end position="547"/>
    </location>
</feature>
<dbReference type="FunFam" id="3.30.413.10:FF:000016">
    <property type="entry name" value="Sulfite reductase subunit beta"/>
    <property type="match status" value="1"/>
</dbReference>
<proteinExistence type="predicted"/>
<sequence>MYAYDEIDRTLVNERVSEFRDQVQRRLSGELTEDEFKMLRLQNGVYLQLHAYMFRVAIPYGTLASNQLRQLAHVARKYDRGYGHFTTRQNIQFNWIKLSDLPDALADLAEVGIHAMQTSGNNMRNVTSDQWAGVAPGEIEDPRIWSELIRQHTTLHPEFSFLPRKFKIAITASDHDRAAIKVHDIGLRLIKNEKGETGFEVLVGGGLGRTPFIGKTIKHFVHGRDLLSYIEAILRVYNQYGRRDNIYKARIKILVHELGIEKFSREVEEEWQHIRNSSLQIDDEVIEDIRSRFIYPVYEKLPHMPDELRQAAADPDFEAWRKNSVAAHKNPGYSIVTISLKPIGAPPGDATAEQMDALADLADKYSFGEIRVGHEQNLALPHVAKRDLPALWKALDKLGLATPNVNLITDIIACPGLDYCSLANARSIPIAQELTRRFANHELANLIGRLHINISGCINACGHHHVGHIGILGVEKNGEEVYQITIGGRADESAALGNLIGPGVKFDEVADVVEDIVEAYLALRERPEELFVDTVKRLGVEPFKERVYATR</sequence>
<evidence type="ECO:0000256" key="1">
    <source>
        <dbReference type="ARBA" id="ARBA00022485"/>
    </source>
</evidence>
<evidence type="ECO:0000313" key="10">
    <source>
        <dbReference type="EMBL" id="UGX94699.1"/>
    </source>
</evidence>
<dbReference type="SUPFAM" id="SSF55124">
    <property type="entry name" value="Nitrite/Sulfite reductase N-terminal domain-like"/>
    <property type="match status" value="2"/>
</dbReference>
<keyword evidence="4" id="KW-0560">Oxidoreductase</keyword>
<keyword evidence="1" id="KW-0004">4Fe-4S</keyword>
<dbReference type="GO" id="GO:0046872">
    <property type="term" value="F:metal ion binding"/>
    <property type="evidence" value="ECO:0007669"/>
    <property type="project" value="UniProtKB-KW"/>
</dbReference>
<dbReference type="Gene3D" id="3.30.413.10">
    <property type="entry name" value="Sulfite Reductase Hemoprotein, domain 1"/>
    <property type="match status" value="2"/>
</dbReference>
<evidence type="ECO:0000256" key="6">
    <source>
        <dbReference type="ARBA" id="ARBA00023014"/>
    </source>
</evidence>
<reference evidence="10 11" key="3">
    <citation type="journal article" date="2022" name="Int. J. Syst. Evol. Microbiol.">
        <title>Strains of Bradyrhizobium barranii sp. nov. associated with legumes native to Canada are symbionts of soybeans and belong to different subspecies (subsp. barranii subsp. nov. and subsp. apii subsp. nov.) and symbiovars (sv. glycinearum and sv. septentrionale).</title>
        <authorList>
            <person name="Bromfield E.S.P."/>
            <person name="Cloutier S."/>
            <person name="Wasai-Hara S."/>
            <person name="Minamisawa K."/>
        </authorList>
    </citation>
    <scope>NUCLEOTIDE SEQUENCE [LARGE SCALE GENOMIC DNA]</scope>
    <source>
        <strain evidence="10 11">323S2</strain>
    </source>
</reference>
<dbReference type="InterPro" id="IPR051329">
    <property type="entry name" value="NIR_SIR_4Fe-4S"/>
</dbReference>
<dbReference type="AlphaFoldDB" id="A0A7Z0TKI1"/>